<sequence>MTYCELLYFTRYSSGQIRQEVLRTCSSFELIYVIDGSGRIYFDDKCQKIEQNDIVIIPPNVQFRVESDGSSEYFIAGYNNPIHHSYPQPVVFKNCGTHTVKMLLKIILSELNGKRYQRRKMLNLLFNELIILILRQDMPHDLKKNIEEDNFFFILNFLNAQSQNGISIEDAAKMSGLSYHRFRHKFKEVTGISPQQYIIKRRIRFAKKLLQTTSYSTSSIAKACGFNSVPQFITCFSKQEGITPDKYRKQFKNKMLINSVKS</sequence>
<dbReference type="HOGENOM" id="CLU_000445_88_6_9"/>
<reference evidence="6" key="1">
    <citation type="submission" date="2014-07" db="EMBL/GenBank/DDBJ databases">
        <authorList>
            <person name="Wibberg D."/>
        </authorList>
    </citation>
    <scope>NUCLEOTIDE SEQUENCE [LARGE SCALE GENOMIC DNA]</scope>
    <source>
        <strain evidence="6">DG5</strain>
    </source>
</reference>
<evidence type="ECO:0000313" key="5">
    <source>
        <dbReference type="EMBL" id="CDZ23676.1"/>
    </source>
</evidence>
<proteinExistence type="predicted"/>
<gene>
    <name evidence="5" type="ORF">CCDG5_0545</name>
</gene>
<dbReference type="KEGG" id="ccel:CCDG5_0545"/>
<dbReference type="Gene3D" id="2.60.120.10">
    <property type="entry name" value="Jelly Rolls"/>
    <property type="match status" value="1"/>
</dbReference>
<keyword evidence="6" id="KW-1185">Reference proteome</keyword>
<name>A0A078KJ77_9FIRM</name>
<keyword evidence="1" id="KW-0805">Transcription regulation</keyword>
<dbReference type="InterPro" id="IPR014710">
    <property type="entry name" value="RmlC-like_jellyroll"/>
</dbReference>
<evidence type="ECO:0000256" key="1">
    <source>
        <dbReference type="ARBA" id="ARBA00023015"/>
    </source>
</evidence>
<evidence type="ECO:0000259" key="4">
    <source>
        <dbReference type="PROSITE" id="PS01124"/>
    </source>
</evidence>
<protein>
    <recommendedName>
        <fullName evidence="4">HTH araC/xylS-type domain-containing protein</fullName>
    </recommendedName>
</protein>
<dbReference type="InterPro" id="IPR009057">
    <property type="entry name" value="Homeodomain-like_sf"/>
</dbReference>
<dbReference type="Gene3D" id="1.10.10.60">
    <property type="entry name" value="Homeodomain-like"/>
    <property type="match status" value="2"/>
</dbReference>
<dbReference type="PANTHER" id="PTHR43280:SF2">
    <property type="entry name" value="HTH-TYPE TRANSCRIPTIONAL REGULATOR EXSA"/>
    <property type="match status" value="1"/>
</dbReference>
<dbReference type="InterPro" id="IPR037923">
    <property type="entry name" value="HTH-like"/>
</dbReference>
<dbReference type="PANTHER" id="PTHR43280">
    <property type="entry name" value="ARAC-FAMILY TRANSCRIPTIONAL REGULATOR"/>
    <property type="match status" value="1"/>
</dbReference>
<feature type="domain" description="HTH araC/xylS-type" evidence="4">
    <location>
        <begin position="152"/>
        <end position="250"/>
    </location>
</feature>
<dbReference type="STRING" id="29343.CCDG5_0545"/>
<dbReference type="PATRIC" id="fig|29343.3.peg.563"/>
<dbReference type="InterPro" id="IPR018060">
    <property type="entry name" value="HTH_AraC"/>
</dbReference>
<dbReference type="GO" id="GO:0003700">
    <property type="term" value="F:DNA-binding transcription factor activity"/>
    <property type="evidence" value="ECO:0007669"/>
    <property type="project" value="InterPro"/>
</dbReference>
<evidence type="ECO:0000313" key="6">
    <source>
        <dbReference type="Proteomes" id="UP000032431"/>
    </source>
</evidence>
<accession>A0A078KJ77</accession>
<dbReference type="InterPro" id="IPR003313">
    <property type="entry name" value="AraC-bd"/>
</dbReference>
<dbReference type="EMBL" id="LM995447">
    <property type="protein sequence ID" value="CDZ23676.1"/>
    <property type="molecule type" value="Genomic_DNA"/>
</dbReference>
<dbReference type="SUPFAM" id="SSF46689">
    <property type="entry name" value="Homeodomain-like"/>
    <property type="match status" value="2"/>
</dbReference>
<evidence type="ECO:0000256" key="3">
    <source>
        <dbReference type="ARBA" id="ARBA00023163"/>
    </source>
</evidence>
<dbReference type="SUPFAM" id="SSF51215">
    <property type="entry name" value="Regulatory protein AraC"/>
    <property type="match status" value="1"/>
</dbReference>
<organism evidence="5 6">
    <name type="scientific">[Clostridium] cellulosi</name>
    <dbReference type="NCBI Taxonomy" id="29343"/>
    <lineage>
        <taxon>Bacteria</taxon>
        <taxon>Bacillati</taxon>
        <taxon>Bacillota</taxon>
        <taxon>Clostridia</taxon>
        <taxon>Eubacteriales</taxon>
        <taxon>Oscillospiraceae</taxon>
        <taxon>Oscillospiraceae incertae sedis</taxon>
    </lineage>
</organism>
<dbReference type="Pfam" id="PF02311">
    <property type="entry name" value="AraC_binding"/>
    <property type="match status" value="1"/>
</dbReference>
<dbReference type="Pfam" id="PF12833">
    <property type="entry name" value="HTH_18"/>
    <property type="match status" value="1"/>
</dbReference>
<dbReference type="PROSITE" id="PS01124">
    <property type="entry name" value="HTH_ARAC_FAMILY_2"/>
    <property type="match status" value="1"/>
</dbReference>
<evidence type="ECO:0000256" key="2">
    <source>
        <dbReference type="ARBA" id="ARBA00023125"/>
    </source>
</evidence>
<dbReference type="AlphaFoldDB" id="A0A078KJ77"/>
<dbReference type="Proteomes" id="UP000032431">
    <property type="component" value="Chromosome I"/>
</dbReference>
<keyword evidence="2" id="KW-0238">DNA-binding</keyword>
<dbReference type="GO" id="GO:0043565">
    <property type="term" value="F:sequence-specific DNA binding"/>
    <property type="evidence" value="ECO:0007669"/>
    <property type="project" value="InterPro"/>
</dbReference>
<dbReference type="SMART" id="SM00342">
    <property type="entry name" value="HTH_ARAC"/>
    <property type="match status" value="1"/>
</dbReference>
<keyword evidence="3" id="KW-0804">Transcription</keyword>